<keyword evidence="2" id="KW-1185">Reference proteome</keyword>
<protein>
    <submittedName>
        <fullName evidence="1">Uncharacterized protein</fullName>
    </submittedName>
</protein>
<evidence type="ECO:0000313" key="2">
    <source>
        <dbReference type="Proteomes" id="UP000799436"/>
    </source>
</evidence>
<dbReference type="AlphaFoldDB" id="A0A6G1L7B3"/>
<gene>
    <name evidence="1" type="ORF">EJ03DRAFT_117251</name>
</gene>
<name>A0A6G1L7B3_9PEZI</name>
<accession>A0A6G1L7B3</accession>
<evidence type="ECO:0000313" key="1">
    <source>
        <dbReference type="EMBL" id="KAF2768520.1"/>
    </source>
</evidence>
<proteinExistence type="predicted"/>
<organism evidence="1 2">
    <name type="scientific">Teratosphaeria nubilosa</name>
    <dbReference type="NCBI Taxonomy" id="161662"/>
    <lineage>
        <taxon>Eukaryota</taxon>
        <taxon>Fungi</taxon>
        <taxon>Dikarya</taxon>
        <taxon>Ascomycota</taxon>
        <taxon>Pezizomycotina</taxon>
        <taxon>Dothideomycetes</taxon>
        <taxon>Dothideomycetidae</taxon>
        <taxon>Mycosphaerellales</taxon>
        <taxon>Teratosphaeriaceae</taxon>
        <taxon>Teratosphaeria</taxon>
    </lineage>
</organism>
<sequence>MLDRERGIGISQSIRQRWWRPAGRATRPCMSCGVRVAVVLRKGKVRTREHARNSLASPDGSGGTCESANEFAACFASISKALKPFCSDSDFLAIFNAFAIPIGWV</sequence>
<dbReference type="Proteomes" id="UP000799436">
    <property type="component" value="Unassembled WGS sequence"/>
</dbReference>
<reference evidence="1" key="1">
    <citation type="journal article" date="2020" name="Stud. Mycol.">
        <title>101 Dothideomycetes genomes: a test case for predicting lifestyles and emergence of pathogens.</title>
        <authorList>
            <person name="Haridas S."/>
            <person name="Albert R."/>
            <person name="Binder M."/>
            <person name="Bloem J."/>
            <person name="Labutti K."/>
            <person name="Salamov A."/>
            <person name="Andreopoulos B."/>
            <person name="Baker S."/>
            <person name="Barry K."/>
            <person name="Bills G."/>
            <person name="Bluhm B."/>
            <person name="Cannon C."/>
            <person name="Castanera R."/>
            <person name="Culley D."/>
            <person name="Daum C."/>
            <person name="Ezra D."/>
            <person name="Gonzalez J."/>
            <person name="Henrissat B."/>
            <person name="Kuo A."/>
            <person name="Liang C."/>
            <person name="Lipzen A."/>
            <person name="Lutzoni F."/>
            <person name="Magnuson J."/>
            <person name="Mondo S."/>
            <person name="Nolan M."/>
            <person name="Ohm R."/>
            <person name="Pangilinan J."/>
            <person name="Park H.-J."/>
            <person name="Ramirez L."/>
            <person name="Alfaro M."/>
            <person name="Sun H."/>
            <person name="Tritt A."/>
            <person name="Yoshinaga Y."/>
            <person name="Zwiers L.-H."/>
            <person name="Turgeon B."/>
            <person name="Goodwin S."/>
            <person name="Spatafora J."/>
            <person name="Crous P."/>
            <person name="Grigoriev I."/>
        </authorList>
    </citation>
    <scope>NUCLEOTIDE SEQUENCE</scope>
    <source>
        <strain evidence="1">CBS 116005</strain>
    </source>
</reference>
<dbReference type="EMBL" id="ML995843">
    <property type="protein sequence ID" value="KAF2768520.1"/>
    <property type="molecule type" value="Genomic_DNA"/>
</dbReference>